<dbReference type="Pfam" id="PF03401">
    <property type="entry name" value="TctC"/>
    <property type="match status" value="1"/>
</dbReference>
<dbReference type="PANTHER" id="PTHR42928:SF5">
    <property type="entry name" value="BLR1237 PROTEIN"/>
    <property type="match status" value="1"/>
</dbReference>
<organism evidence="3 4">
    <name type="scientific">Pigmentiphaga soli</name>
    <dbReference type="NCBI Taxonomy" id="1007095"/>
    <lineage>
        <taxon>Bacteria</taxon>
        <taxon>Pseudomonadati</taxon>
        <taxon>Pseudomonadota</taxon>
        <taxon>Betaproteobacteria</taxon>
        <taxon>Burkholderiales</taxon>
        <taxon>Alcaligenaceae</taxon>
        <taxon>Pigmentiphaga</taxon>
    </lineage>
</organism>
<sequence length="324" mass="34730">MKMMKWMQYALAAAIAAGPAAPSHAEDYPSRPIRIVSPFAPGGFNDVLARMIGQKMAADFGQPVVVDNRPGANMIIGSELVAKADPDGYTLLMAAVPHVINPSLYKLPYDSEKDFTPTALITLVPNVLVVHPSLPVHSVQELIAYGKAHPDKLSFGSVGTGSSYHMAGELFKNMTGIEMLHVPYKGSAPAMNDLLAGRFNVFFANLVSVLPHIRSGKLRALGVTSPKRAAIMPELPTVAEAGVPGFSASSWYGLMGPANMPPEVVAKINAEVGKIVSSPEMRQWLTKDGAEPLTASPQEFAQLVHDDIARWGKVVRERGIKADQ</sequence>
<gene>
    <name evidence="3" type="ORF">GCM10023144_37360</name>
</gene>
<keyword evidence="4" id="KW-1185">Reference proteome</keyword>
<dbReference type="Gene3D" id="3.40.190.10">
    <property type="entry name" value="Periplasmic binding protein-like II"/>
    <property type="match status" value="1"/>
</dbReference>
<evidence type="ECO:0000256" key="1">
    <source>
        <dbReference type="ARBA" id="ARBA00006987"/>
    </source>
</evidence>
<evidence type="ECO:0000256" key="2">
    <source>
        <dbReference type="SAM" id="SignalP"/>
    </source>
</evidence>
<dbReference type="SUPFAM" id="SSF53850">
    <property type="entry name" value="Periplasmic binding protein-like II"/>
    <property type="match status" value="1"/>
</dbReference>
<comment type="caution">
    <text evidence="3">The sequence shown here is derived from an EMBL/GenBank/DDBJ whole genome shotgun (WGS) entry which is preliminary data.</text>
</comment>
<proteinExistence type="inferred from homology"/>
<dbReference type="Gene3D" id="3.40.190.150">
    <property type="entry name" value="Bordetella uptake gene, domain 1"/>
    <property type="match status" value="1"/>
</dbReference>
<name>A0ABP8HHG2_9BURK</name>
<dbReference type="PIRSF" id="PIRSF017082">
    <property type="entry name" value="YflP"/>
    <property type="match status" value="1"/>
</dbReference>
<dbReference type="InterPro" id="IPR042100">
    <property type="entry name" value="Bug_dom1"/>
</dbReference>
<dbReference type="PANTHER" id="PTHR42928">
    <property type="entry name" value="TRICARBOXYLATE-BINDING PROTEIN"/>
    <property type="match status" value="1"/>
</dbReference>
<evidence type="ECO:0000313" key="3">
    <source>
        <dbReference type="EMBL" id="GAA4339285.1"/>
    </source>
</evidence>
<dbReference type="InterPro" id="IPR005064">
    <property type="entry name" value="BUG"/>
</dbReference>
<dbReference type="EMBL" id="BAABFO010000021">
    <property type="protein sequence ID" value="GAA4339285.1"/>
    <property type="molecule type" value="Genomic_DNA"/>
</dbReference>
<feature type="signal peptide" evidence="2">
    <location>
        <begin position="1"/>
        <end position="25"/>
    </location>
</feature>
<comment type="similarity">
    <text evidence="1">Belongs to the UPF0065 (bug) family.</text>
</comment>
<dbReference type="Proteomes" id="UP001501671">
    <property type="component" value="Unassembled WGS sequence"/>
</dbReference>
<protein>
    <submittedName>
        <fullName evidence="3">Tripartite tricarboxylate transporter substrate binding protein</fullName>
    </submittedName>
</protein>
<keyword evidence="2" id="KW-0732">Signal</keyword>
<accession>A0ABP8HHG2</accession>
<reference evidence="4" key="1">
    <citation type="journal article" date="2019" name="Int. J. Syst. Evol. Microbiol.">
        <title>The Global Catalogue of Microorganisms (GCM) 10K type strain sequencing project: providing services to taxonomists for standard genome sequencing and annotation.</title>
        <authorList>
            <consortium name="The Broad Institute Genomics Platform"/>
            <consortium name="The Broad Institute Genome Sequencing Center for Infectious Disease"/>
            <person name="Wu L."/>
            <person name="Ma J."/>
        </authorList>
    </citation>
    <scope>NUCLEOTIDE SEQUENCE [LARGE SCALE GENOMIC DNA]</scope>
    <source>
        <strain evidence="4">JCM 17666</strain>
    </source>
</reference>
<feature type="chain" id="PRO_5045204743" evidence="2">
    <location>
        <begin position="26"/>
        <end position="324"/>
    </location>
</feature>
<dbReference type="RefSeq" id="WP_345251397.1">
    <property type="nucleotide sequence ID" value="NZ_BAABFO010000021.1"/>
</dbReference>
<evidence type="ECO:0000313" key="4">
    <source>
        <dbReference type="Proteomes" id="UP001501671"/>
    </source>
</evidence>
<dbReference type="CDD" id="cd13578">
    <property type="entry name" value="PBP2_Bug27"/>
    <property type="match status" value="1"/>
</dbReference>